<keyword evidence="1" id="KW-0560">Oxidoreductase</keyword>
<organism evidence="3">
    <name type="scientific">freshwater metagenome</name>
    <dbReference type="NCBI Taxonomy" id="449393"/>
    <lineage>
        <taxon>unclassified sequences</taxon>
        <taxon>metagenomes</taxon>
        <taxon>ecological metagenomes</taxon>
    </lineage>
</organism>
<evidence type="ECO:0000313" key="3">
    <source>
        <dbReference type="EMBL" id="CAB4993342.1"/>
    </source>
</evidence>
<name>A0A6J7NRS6_9ZZZZ</name>
<accession>A0A6J7NRS6</accession>
<gene>
    <name evidence="3" type="ORF">UFOPK3897_01861</name>
</gene>
<feature type="domain" description="NADP-dependent oxidoreductase" evidence="2">
    <location>
        <begin position="24"/>
        <end position="317"/>
    </location>
</feature>
<dbReference type="InterPro" id="IPR036812">
    <property type="entry name" value="NAD(P)_OxRdtase_dom_sf"/>
</dbReference>
<evidence type="ECO:0000259" key="2">
    <source>
        <dbReference type="Pfam" id="PF00248"/>
    </source>
</evidence>
<dbReference type="PANTHER" id="PTHR43364">
    <property type="entry name" value="NADH-SPECIFIC METHYLGLYOXAL REDUCTASE-RELATED"/>
    <property type="match status" value="1"/>
</dbReference>
<dbReference type="AlphaFoldDB" id="A0A6J7NRS6"/>
<reference evidence="3" key="1">
    <citation type="submission" date="2020-05" db="EMBL/GenBank/DDBJ databases">
        <authorList>
            <person name="Chiriac C."/>
            <person name="Salcher M."/>
            <person name="Ghai R."/>
            <person name="Kavagutti S V."/>
        </authorList>
    </citation>
    <scope>NUCLEOTIDE SEQUENCE</scope>
</reference>
<dbReference type="EMBL" id="CAFBOF010000109">
    <property type="protein sequence ID" value="CAB4993342.1"/>
    <property type="molecule type" value="Genomic_DNA"/>
</dbReference>
<dbReference type="GO" id="GO:0016491">
    <property type="term" value="F:oxidoreductase activity"/>
    <property type="evidence" value="ECO:0007669"/>
    <property type="project" value="UniProtKB-KW"/>
</dbReference>
<dbReference type="InterPro" id="IPR050523">
    <property type="entry name" value="AKR_Detox_Biosynth"/>
</dbReference>
<proteinExistence type="predicted"/>
<dbReference type="SUPFAM" id="SSF51430">
    <property type="entry name" value="NAD(P)-linked oxidoreductase"/>
    <property type="match status" value="1"/>
</dbReference>
<sequence length="345" mass="36707">MTKPGLSPTASLRPLGSTGVSVAPLCLGAMNFGDPVGAEDSALIINYALENGLNMIDVADVYSAGLSEQIVGDALTANGRRDEIVLATKVGFPTGAGQPGEFHRREHIIKSCEQSLKNLKTDRIDLYQIHRYSPIVAPEETLGAFDELVRAGKVRFIGCSTFPAWAVVEAINISNQAGQAAYISEQPPYNLLDRRIENELVPMAQKCNLAILPWSPLGAGILANRYAGGIPEGSRGSRRPQMLERLTPTAIAVGQAVADLGEKRGLTATQMALLWCKEQAGVTAPIIGPRTIEQLQDALVILNHTLDPEARAACDALVSPGHAVVDFLNTSGWSKPLVVAAGENL</sequence>
<dbReference type="GO" id="GO:0005829">
    <property type="term" value="C:cytosol"/>
    <property type="evidence" value="ECO:0007669"/>
    <property type="project" value="TreeGrafter"/>
</dbReference>
<dbReference type="Gene3D" id="3.20.20.100">
    <property type="entry name" value="NADP-dependent oxidoreductase domain"/>
    <property type="match status" value="1"/>
</dbReference>
<dbReference type="InterPro" id="IPR023210">
    <property type="entry name" value="NADP_OxRdtase_dom"/>
</dbReference>
<evidence type="ECO:0000256" key="1">
    <source>
        <dbReference type="ARBA" id="ARBA00023002"/>
    </source>
</evidence>
<dbReference type="PANTHER" id="PTHR43364:SF4">
    <property type="entry name" value="NAD(P)-LINKED OXIDOREDUCTASE SUPERFAMILY PROTEIN"/>
    <property type="match status" value="1"/>
</dbReference>
<dbReference type="Pfam" id="PF00248">
    <property type="entry name" value="Aldo_ket_red"/>
    <property type="match status" value="1"/>
</dbReference>
<protein>
    <submittedName>
        <fullName evidence="3">Unannotated protein</fullName>
    </submittedName>
</protein>